<evidence type="ECO:0000259" key="8">
    <source>
        <dbReference type="Pfam" id="PF22748"/>
    </source>
</evidence>
<reference evidence="10" key="1">
    <citation type="submission" date="2017-03" db="EMBL/GenBank/DDBJ databases">
        <title>Phytopthora megakarya and P. palmivora, two closely related causual agents of cacao black pod achieved similar genome size and gene model numbers by different mechanisms.</title>
        <authorList>
            <person name="Ali S."/>
            <person name="Shao J."/>
            <person name="Larry D.J."/>
            <person name="Kronmiller B."/>
            <person name="Shen D."/>
            <person name="Strem M.D."/>
            <person name="Melnick R.L."/>
            <person name="Guiltinan M.J."/>
            <person name="Tyler B.M."/>
            <person name="Meinhardt L.W."/>
            <person name="Bailey B.A."/>
        </authorList>
    </citation>
    <scope>NUCLEOTIDE SEQUENCE [LARGE SCALE GENOMIC DNA]</scope>
    <source>
        <strain evidence="10">zdho120</strain>
    </source>
</reference>
<dbReference type="Pfam" id="PF22748">
    <property type="entry name" value="PexRD54_WY"/>
    <property type="match status" value="1"/>
</dbReference>
<protein>
    <submittedName>
        <fullName evidence="9">RxLR effector protein</fullName>
    </submittedName>
</protein>
<feature type="domain" description="RxLR effector PexRD54 WY" evidence="8">
    <location>
        <begin position="22"/>
        <end position="54"/>
    </location>
</feature>
<gene>
    <name evidence="9" type="ORF">PHMEG_00018650</name>
</gene>
<keyword evidence="10" id="KW-1185">Reference proteome</keyword>
<evidence type="ECO:0000256" key="2">
    <source>
        <dbReference type="ARBA" id="ARBA00004613"/>
    </source>
</evidence>
<sequence length="298" mass="34340">MSKIIPRLEPTPAVVNKLAKLKTNPKKAYKMLHLGKTIGKLDDNPTFLPWLQYINLYRNKWGDHTFPDDALLGLLKDTRPEDEVVALLQWMKHVPGMKTRAESMQLYLFEYLSSSSTHKLMNEAWLQSRENPKNVFRVLNRAERVENRGIIQWFRYTELYRAEVKASYSEAQALRFLEDAKASMNGAQIGTLLQAIKEVPDLKNTAERMQSLLFRKFIRVYHTDPRDMASLFMLPWNSWGTILVMNKSDPAYKAWEAYTLQYAASWGGPTLKMQVGQFFAKENPEAALNAVLAFKASS</sequence>
<accession>A0A225VUD7</accession>
<dbReference type="OrthoDB" id="116396at2759"/>
<dbReference type="Pfam" id="PF18634">
    <property type="entry name" value="RXLR_WY"/>
    <property type="match status" value="1"/>
</dbReference>
<feature type="domain" description="RXLR phytopathogen effector protein WY-domain" evidence="7">
    <location>
        <begin position="57"/>
        <end position="105"/>
    </location>
</feature>
<evidence type="ECO:0000313" key="10">
    <source>
        <dbReference type="Proteomes" id="UP000198211"/>
    </source>
</evidence>
<dbReference type="GO" id="GO:0005576">
    <property type="term" value="C:extracellular region"/>
    <property type="evidence" value="ECO:0007669"/>
    <property type="project" value="UniProtKB-SubCell"/>
</dbReference>
<evidence type="ECO:0000259" key="7">
    <source>
        <dbReference type="Pfam" id="PF18634"/>
    </source>
</evidence>
<comment type="subcellular location">
    <subcellularLocation>
        <location evidence="1">Host cell</location>
    </subcellularLocation>
    <subcellularLocation>
        <location evidence="2">Secreted</location>
    </subcellularLocation>
</comment>
<evidence type="ECO:0000256" key="3">
    <source>
        <dbReference type="ARBA" id="ARBA00010400"/>
    </source>
</evidence>
<dbReference type="EMBL" id="NBNE01003034">
    <property type="protein sequence ID" value="OWZ08754.1"/>
    <property type="molecule type" value="Genomic_DNA"/>
</dbReference>
<dbReference type="AlphaFoldDB" id="A0A225VUD7"/>
<dbReference type="InterPro" id="IPR040786">
    <property type="entry name" value="RXLR_WY"/>
</dbReference>
<dbReference type="Proteomes" id="UP000198211">
    <property type="component" value="Unassembled WGS sequence"/>
</dbReference>
<dbReference type="GO" id="GO:0043657">
    <property type="term" value="C:host cell"/>
    <property type="evidence" value="ECO:0007669"/>
    <property type="project" value="UniProtKB-SubCell"/>
</dbReference>
<keyword evidence="5" id="KW-0732">Signal</keyword>
<evidence type="ECO:0000256" key="4">
    <source>
        <dbReference type="ARBA" id="ARBA00022525"/>
    </source>
</evidence>
<dbReference type="InterPro" id="IPR054463">
    <property type="entry name" value="PexRD54_WY"/>
</dbReference>
<comment type="caution">
    <text evidence="9">The sequence shown here is derived from an EMBL/GenBank/DDBJ whole genome shotgun (WGS) entry which is preliminary data.</text>
</comment>
<organism evidence="9 10">
    <name type="scientific">Phytophthora megakarya</name>
    <dbReference type="NCBI Taxonomy" id="4795"/>
    <lineage>
        <taxon>Eukaryota</taxon>
        <taxon>Sar</taxon>
        <taxon>Stramenopiles</taxon>
        <taxon>Oomycota</taxon>
        <taxon>Peronosporomycetes</taxon>
        <taxon>Peronosporales</taxon>
        <taxon>Peronosporaceae</taxon>
        <taxon>Phytophthora</taxon>
    </lineage>
</organism>
<keyword evidence="6" id="KW-0843">Virulence</keyword>
<comment type="similarity">
    <text evidence="3">Belongs to the RxLR effector family.</text>
</comment>
<keyword evidence="4" id="KW-0964">Secreted</keyword>
<evidence type="ECO:0000256" key="6">
    <source>
        <dbReference type="ARBA" id="ARBA00023026"/>
    </source>
</evidence>
<evidence type="ECO:0000313" key="9">
    <source>
        <dbReference type="EMBL" id="OWZ08754.1"/>
    </source>
</evidence>
<evidence type="ECO:0000256" key="5">
    <source>
        <dbReference type="ARBA" id="ARBA00022729"/>
    </source>
</evidence>
<evidence type="ECO:0000256" key="1">
    <source>
        <dbReference type="ARBA" id="ARBA00004340"/>
    </source>
</evidence>
<proteinExistence type="inferred from homology"/>
<name>A0A225VUD7_9STRA</name>